<evidence type="ECO:0000259" key="6">
    <source>
        <dbReference type="Pfam" id="PF04218"/>
    </source>
</evidence>
<dbReference type="InterPro" id="IPR050863">
    <property type="entry name" value="CenT-Element_Derived"/>
</dbReference>
<feature type="signal peptide" evidence="4">
    <location>
        <begin position="1"/>
        <end position="22"/>
    </location>
</feature>
<dbReference type="AlphaFoldDB" id="A0A6B0UZB1"/>
<dbReference type="GO" id="GO:0003677">
    <property type="term" value="F:DNA binding"/>
    <property type="evidence" value="ECO:0007669"/>
    <property type="project" value="UniProtKB-KW"/>
</dbReference>
<dbReference type="SUPFAM" id="SSF46689">
    <property type="entry name" value="Homeodomain-like"/>
    <property type="match status" value="2"/>
</dbReference>
<proteinExistence type="predicted"/>
<keyword evidence="3" id="KW-0539">Nucleus</keyword>
<dbReference type="PANTHER" id="PTHR19303:SF73">
    <property type="entry name" value="PROTEIN PDC2"/>
    <property type="match status" value="1"/>
</dbReference>
<reference evidence="7" key="1">
    <citation type="submission" date="2019-12" db="EMBL/GenBank/DDBJ databases">
        <title>An insight into the sialome of adult female Ixodes ricinus ticks feeding for 6 days.</title>
        <authorList>
            <person name="Perner J."/>
            <person name="Ribeiro J.M.C."/>
        </authorList>
    </citation>
    <scope>NUCLEOTIDE SEQUENCE</scope>
    <source>
        <strain evidence="7">Semi-engorged</strain>
        <tissue evidence="7">Salivary glands</tissue>
    </source>
</reference>
<dbReference type="Pfam" id="PF03221">
    <property type="entry name" value="HTH_Tnp_Tc5"/>
    <property type="match status" value="1"/>
</dbReference>
<evidence type="ECO:0000259" key="5">
    <source>
        <dbReference type="Pfam" id="PF03221"/>
    </source>
</evidence>
<evidence type="ECO:0000256" key="2">
    <source>
        <dbReference type="ARBA" id="ARBA00023125"/>
    </source>
</evidence>
<feature type="chain" id="PRO_5025426321" evidence="4">
    <location>
        <begin position="23"/>
        <end position="172"/>
    </location>
</feature>
<protein>
    <submittedName>
        <fullName evidence="7">Putative tigger transposable element-derived</fullName>
    </submittedName>
</protein>
<sequence>MVFGSFLFSFFTHRWLCWVGLAQQGFCSHLRPSVLLSAMAATKRQHRALTLEKKIEFINDFGSGCFTKTALATKYAIPKSSLTRILHDKEKLRSAFSSTQFGPKRMRLRLPEHEELEKCLVLWLRRARSENLPVTGPIICAKAEELLSIFTCWCFNLAFNIFSVPALHTLSK</sequence>
<keyword evidence="4" id="KW-0732">Signal</keyword>
<evidence type="ECO:0000313" key="7">
    <source>
        <dbReference type="EMBL" id="MXU94851.1"/>
    </source>
</evidence>
<name>A0A6B0UZB1_IXORI</name>
<dbReference type="InterPro" id="IPR007889">
    <property type="entry name" value="HTH_Psq"/>
</dbReference>
<comment type="subcellular location">
    <subcellularLocation>
        <location evidence="1">Nucleus</location>
    </subcellularLocation>
</comment>
<feature type="domain" description="HTH psq-type" evidence="6">
    <location>
        <begin position="43"/>
        <end position="94"/>
    </location>
</feature>
<keyword evidence="2" id="KW-0238">DNA-binding</keyword>
<evidence type="ECO:0000256" key="1">
    <source>
        <dbReference type="ARBA" id="ARBA00004123"/>
    </source>
</evidence>
<organism evidence="7">
    <name type="scientific">Ixodes ricinus</name>
    <name type="common">Common tick</name>
    <name type="synonym">Acarus ricinus</name>
    <dbReference type="NCBI Taxonomy" id="34613"/>
    <lineage>
        <taxon>Eukaryota</taxon>
        <taxon>Metazoa</taxon>
        <taxon>Ecdysozoa</taxon>
        <taxon>Arthropoda</taxon>
        <taxon>Chelicerata</taxon>
        <taxon>Arachnida</taxon>
        <taxon>Acari</taxon>
        <taxon>Parasitiformes</taxon>
        <taxon>Ixodida</taxon>
        <taxon>Ixodoidea</taxon>
        <taxon>Ixodidae</taxon>
        <taxon>Ixodinae</taxon>
        <taxon>Ixodes</taxon>
    </lineage>
</organism>
<dbReference type="EMBL" id="GIFC01012768">
    <property type="protein sequence ID" value="MXU94851.1"/>
    <property type="molecule type" value="Transcribed_RNA"/>
</dbReference>
<dbReference type="Pfam" id="PF04218">
    <property type="entry name" value="CENP-B_N"/>
    <property type="match status" value="1"/>
</dbReference>
<dbReference type="InterPro" id="IPR009057">
    <property type="entry name" value="Homeodomain-like_sf"/>
</dbReference>
<dbReference type="Gene3D" id="1.10.10.60">
    <property type="entry name" value="Homeodomain-like"/>
    <property type="match status" value="2"/>
</dbReference>
<dbReference type="InterPro" id="IPR006600">
    <property type="entry name" value="HTH_CenpB_DNA-bd_dom"/>
</dbReference>
<dbReference type="GO" id="GO:0005634">
    <property type="term" value="C:nucleus"/>
    <property type="evidence" value="ECO:0007669"/>
    <property type="project" value="UniProtKB-SubCell"/>
</dbReference>
<dbReference type="PANTHER" id="PTHR19303">
    <property type="entry name" value="TRANSPOSON"/>
    <property type="match status" value="1"/>
</dbReference>
<accession>A0A6B0UZB1</accession>
<evidence type="ECO:0000256" key="3">
    <source>
        <dbReference type="ARBA" id="ARBA00023242"/>
    </source>
</evidence>
<evidence type="ECO:0000256" key="4">
    <source>
        <dbReference type="SAM" id="SignalP"/>
    </source>
</evidence>
<feature type="domain" description="HTH CENPB-type" evidence="5">
    <location>
        <begin position="114"/>
        <end position="148"/>
    </location>
</feature>